<proteinExistence type="predicted"/>
<reference evidence="6" key="1">
    <citation type="journal article" date="2019" name="Int. J. Syst. Evol. Microbiol.">
        <title>The Global Catalogue of Microorganisms (GCM) 10K type strain sequencing project: providing services to taxonomists for standard genome sequencing and annotation.</title>
        <authorList>
            <consortium name="The Broad Institute Genomics Platform"/>
            <consortium name="The Broad Institute Genome Sequencing Center for Infectious Disease"/>
            <person name="Wu L."/>
            <person name="Ma J."/>
        </authorList>
    </citation>
    <scope>NUCLEOTIDE SEQUENCE [LARGE SCALE GENOMIC DNA]</scope>
    <source>
        <strain evidence="6">JCM 17810</strain>
    </source>
</reference>
<feature type="signal peptide" evidence="3">
    <location>
        <begin position="1"/>
        <end position="21"/>
    </location>
</feature>
<gene>
    <name evidence="5" type="ORF">GCM10023169_28440</name>
</gene>
<protein>
    <submittedName>
        <fullName evidence="5">Autoinducer 2 ABC transporter substrate-binding protein</fullName>
    </submittedName>
</protein>
<comment type="caution">
    <text evidence="5">The sequence shown here is derived from an EMBL/GenBank/DDBJ whole genome shotgun (WGS) entry which is preliminary data.</text>
</comment>
<dbReference type="InterPro" id="IPR028082">
    <property type="entry name" value="Peripla_BP_I"/>
</dbReference>
<feature type="chain" id="PRO_5045829534" evidence="3">
    <location>
        <begin position="22"/>
        <end position="350"/>
    </location>
</feature>
<feature type="domain" description="Periplasmic binding protein" evidence="4">
    <location>
        <begin position="51"/>
        <end position="309"/>
    </location>
</feature>
<dbReference type="PANTHER" id="PTHR30036:SF8">
    <property type="entry name" value="ABC-TYPE SUGAR TRANSPORT SYSTEM PERIPLASMIC COMPONENT-LIKE PROTEIN"/>
    <property type="match status" value="1"/>
</dbReference>
<comment type="subcellular location">
    <subcellularLocation>
        <location evidence="1">Cell envelope</location>
    </subcellularLocation>
</comment>
<feature type="region of interest" description="Disordered" evidence="2">
    <location>
        <begin position="27"/>
        <end position="47"/>
    </location>
</feature>
<evidence type="ECO:0000256" key="1">
    <source>
        <dbReference type="ARBA" id="ARBA00004196"/>
    </source>
</evidence>
<organism evidence="5 6">
    <name type="scientific">Georgenia halophila</name>
    <dbReference type="NCBI Taxonomy" id="620889"/>
    <lineage>
        <taxon>Bacteria</taxon>
        <taxon>Bacillati</taxon>
        <taxon>Actinomycetota</taxon>
        <taxon>Actinomycetes</taxon>
        <taxon>Micrococcales</taxon>
        <taxon>Bogoriellaceae</taxon>
        <taxon>Georgenia</taxon>
    </lineage>
</organism>
<dbReference type="Pfam" id="PF13407">
    <property type="entry name" value="Peripla_BP_4"/>
    <property type="match status" value="1"/>
</dbReference>
<evidence type="ECO:0000313" key="6">
    <source>
        <dbReference type="Proteomes" id="UP001500622"/>
    </source>
</evidence>
<sequence>MRIRRARAAMVAGAAAALAVAGCTERAADDGGGGDGGGGAEGGGGDEEVSVAFVPKIQGIPYFEAMNTGGQAAAEEIDGLEWIYQGPTTADPAAQTDIVRSLIQQQVDVIIVAPNDPDSMAPVLQQAKDAGIHVATSDTDAPNSVREVFVSQASAQGIGEYVVDTLVEAMGGSGQYAIVSCGETAENLNTWIEVEREYTASEYPDVEIVDVVYAGEDQARATEMATDLMNANPDLTGLVGQCTTSAPGVAQAVRDADRIGEVFTVGVGTPQSMAPYLEDGSSSGSILWDVENLGYLTAWAGVQLARGNEFQPENDVSEEITGVTYDEETKELLLGPPLVLTEENVDDFDY</sequence>
<evidence type="ECO:0000256" key="3">
    <source>
        <dbReference type="SAM" id="SignalP"/>
    </source>
</evidence>
<evidence type="ECO:0000259" key="4">
    <source>
        <dbReference type="Pfam" id="PF13407"/>
    </source>
</evidence>
<dbReference type="InterPro" id="IPR050555">
    <property type="entry name" value="Bact_Solute-Bind_Prot2"/>
</dbReference>
<evidence type="ECO:0000313" key="5">
    <source>
        <dbReference type="EMBL" id="GAA4427917.1"/>
    </source>
</evidence>
<dbReference type="InterPro" id="IPR025997">
    <property type="entry name" value="SBP_2_dom"/>
</dbReference>
<evidence type="ECO:0000256" key="2">
    <source>
        <dbReference type="SAM" id="MobiDB-lite"/>
    </source>
</evidence>
<keyword evidence="3" id="KW-0732">Signal</keyword>
<dbReference type="Gene3D" id="3.40.50.2300">
    <property type="match status" value="2"/>
</dbReference>
<dbReference type="EMBL" id="BAABGN010000012">
    <property type="protein sequence ID" value="GAA4427917.1"/>
    <property type="molecule type" value="Genomic_DNA"/>
</dbReference>
<name>A0ABP8LFI4_9MICO</name>
<dbReference type="PANTHER" id="PTHR30036">
    <property type="entry name" value="D-XYLOSE-BINDING PERIPLASMIC PROTEIN"/>
    <property type="match status" value="1"/>
</dbReference>
<dbReference type="RefSeq" id="WP_345216939.1">
    <property type="nucleotide sequence ID" value="NZ_BAABGN010000012.1"/>
</dbReference>
<keyword evidence="6" id="KW-1185">Reference proteome</keyword>
<dbReference type="SUPFAM" id="SSF53822">
    <property type="entry name" value="Periplasmic binding protein-like I"/>
    <property type="match status" value="1"/>
</dbReference>
<dbReference type="PROSITE" id="PS51257">
    <property type="entry name" value="PROKAR_LIPOPROTEIN"/>
    <property type="match status" value="1"/>
</dbReference>
<dbReference type="Proteomes" id="UP001500622">
    <property type="component" value="Unassembled WGS sequence"/>
</dbReference>
<feature type="compositionally biased region" description="Gly residues" evidence="2">
    <location>
        <begin position="30"/>
        <end position="43"/>
    </location>
</feature>
<accession>A0ABP8LFI4</accession>
<dbReference type="CDD" id="cd06302">
    <property type="entry name" value="PBP1_LsrB_Quorum_Sensing-like"/>
    <property type="match status" value="1"/>
</dbReference>